<dbReference type="STRING" id="767817.Desgi_3572"/>
<sequence>MKKLVKKIINKANEMIAKAVAKATEMFIRSRVILCSQRGEGFVDTAIKILMAVVIGALVLGGLYALFGETVLPTLKQRIQDMFNYGG</sequence>
<gene>
    <name evidence="2" type="ORF">Desgi_3572</name>
</gene>
<evidence type="ECO:0000256" key="1">
    <source>
        <dbReference type="SAM" id="Phobius"/>
    </source>
</evidence>
<keyword evidence="1" id="KW-0812">Transmembrane</keyword>
<evidence type="ECO:0000313" key="2">
    <source>
        <dbReference type="EMBL" id="AGL02895.1"/>
    </source>
</evidence>
<evidence type="ECO:0000313" key="3">
    <source>
        <dbReference type="Proteomes" id="UP000013520"/>
    </source>
</evidence>
<dbReference type="EMBL" id="CP003273">
    <property type="protein sequence ID" value="AGL02895.1"/>
    <property type="molecule type" value="Genomic_DNA"/>
</dbReference>
<dbReference type="AlphaFoldDB" id="R4KQN4"/>
<reference evidence="2 3" key="1">
    <citation type="submission" date="2012-01" db="EMBL/GenBank/DDBJ databases">
        <title>Complete sequence of Desulfotomaculum gibsoniae DSM 7213.</title>
        <authorList>
            <consortium name="US DOE Joint Genome Institute"/>
            <person name="Lucas S."/>
            <person name="Han J."/>
            <person name="Lapidus A."/>
            <person name="Cheng J.-F."/>
            <person name="Goodwin L."/>
            <person name="Pitluck S."/>
            <person name="Peters L."/>
            <person name="Ovchinnikova G."/>
            <person name="Teshima H."/>
            <person name="Detter J.C."/>
            <person name="Han C."/>
            <person name="Tapia R."/>
            <person name="Land M."/>
            <person name="Hauser L."/>
            <person name="Kyrpides N."/>
            <person name="Ivanova N."/>
            <person name="Pagani I."/>
            <person name="Parshina S."/>
            <person name="Plugge C."/>
            <person name="Muyzer G."/>
            <person name="Kuever J."/>
            <person name="Ivanova A."/>
            <person name="Nazina T."/>
            <person name="Klenk H.-P."/>
            <person name="Brambilla E."/>
            <person name="Spring S."/>
            <person name="Stams A.F."/>
            <person name="Woyke T."/>
        </authorList>
    </citation>
    <scope>NUCLEOTIDE SEQUENCE [LARGE SCALE GENOMIC DNA]</scope>
    <source>
        <strain evidence="2 3">DSM 7213</strain>
    </source>
</reference>
<feature type="transmembrane region" description="Helical" evidence="1">
    <location>
        <begin position="46"/>
        <end position="67"/>
    </location>
</feature>
<name>R4KQN4_9FIRM</name>
<protein>
    <submittedName>
        <fullName evidence="2">Uncharacterized protein</fullName>
    </submittedName>
</protein>
<keyword evidence="1" id="KW-0472">Membrane</keyword>
<organism evidence="2 3">
    <name type="scientific">Desulfoscipio gibsoniae DSM 7213</name>
    <dbReference type="NCBI Taxonomy" id="767817"/>
    <lineage>
        <taxon>Bacteria</taxon>
        <taxon>Bacillati</taxon>
        <taxon>Bacillota</taxon>
        <taxon>Clostridia</taxon>
        <taxon>Eubacteriales</taxon>
        <taxon>Desulfallaceae</taxon>
        <taxon>Desulfoscipio</taxon>
    </lineage>
</organism>
<dbReference type="OrthoDB" id="1708240at2"/>
<keyword evidence="1" id="KW-1133">Transmembrane helix</keyword>
<dbReference type="HOGENOM" id="CLU_179196_0_0_9"/>
<dbReference type="RefSeq" id="WP_006520286.1">
    <property type="nucleotide sequence ID" value="NC_021184.1"/>
</dbReference>
<proteinExistence type="predicted"/>
<dbReference type="InterPro" id="IPR045765">
    <property type="entry name" value="DUF6133"/>
</dbReference>
<dbReference type="Proteomes" id="UP000013520">
    <property type="component" value="Chromosome"/>
</dbReference>
<dbReference type="Pfam" id="PF19629">
    <property type="entry name" value="DUF6133"/>
    <property type="match status" value="1"/>
</dbReference>
<keyword evidence="3" id="KW-1185">Reference proteome</keyword>
<dbReference type="eggNOG" id="ENOG5032ZGD">
    <property type="taxonomic scope" value="Bacteria"/>
</dbReference>
<dbReference type="KEGG" id="dgi:Desgi_3572"/>
<accession>R4KQN4</accession>